<sequence>MPNLASRSRFLLSRNNNNNHRFPMRTTPLLPLIIKRRWRPDRLINRRNLRRTTTMVQRRIFHRLAITTTSAVVDF</sequence>
<reference evidence="2" key="1">
    <citation type="submission" date="2022-11" db="UniProtKB">
        <authorList>
            <consortium name="WormBaseParasite"/>
        </authorList>
    </citation>
    <scope>IDENTIFICATION</scope>
</reference>
<evidence type="ECO:0000313" key="2">
    <source>
        <dbReference type="WBParaSite" id="nRc.2.0.1.t03457-RA"/>
    </source>
</evidence>
<evidence type="ECO:0000313" key="1">
    <source>
        <dbReference type="Proteomes" id="UP000887565"/>
    </source>
</evidence>
<accession>A0A915HQ29</accession>
<keyword evidence="1" id="KW-1185">Reference proteome</keyword>
<name>A0A915HQ29_ROMCU</name>
<organism evidence="1 2">
    <name type="scientific">Romanomermis culicivorax</name>
    <name type="common">Nematode worm</name>
    <dbReference type="NCBI Taxonomy" id="13658"/>
    <lineage>
        <taxon>Eukaryota</taxon>
        <taxon>Metazoa</taxon>
        <taxon>Ecdysozoa</taxon>
        <taxon>Nematoda</taxon>
        <taxon>Enoplea</taxon>
        <taxon>Dorylaimia</taxon>
        <taxon>Mermithida</taxon>
        <taxon>Mermithoidea</taxon>
        <taxon>Mermithidae</taxon>
        <taxon>Romanomermis</taxon>
    </lineage>
</organism>
<proteinExistence type="predicted"/>
<dbReference type="Proteomes" id="UP000887565">
    <property type="component" value="Unplaced"/>
</dbReference>
<protein>
    <submittedName>
        <fullName evidence="2">Uncharacterized protein</fullName>
    </submittedName>
</protein>
<dbReference type="AlphaFoldDB" id="A0A915HQ29"/>
<dbReference type="WBParaSite" id="nRc.2.0.1.t03457-RA">
    <property type="protein sequence ID" value="nRc.2.0.1.t03457-RA"/>
    <property type="gene ID" value="nRc.2.0.1.g03457"/>
</dbReference>